<name>A0AAD1VVI2_PELCU</name>
<gene>
    <name evidence="3" type="ORF">PECUL_23A020825</name>
</gene>
<keyword evidence="4" id="KW-1185">Reference proteome</keyword>
<dbReference type="EMBL" id="OW240913">
    <property type="protein sequence ID" value="CAH2252360.1"/>
    <property type="molecule type" value="Genomic_DNA"/>
</dbReference>
<dbReference type="SUPFAM" id="SSF55174">
    <property type="entry name" value="Alpha-L RNA-binding motif"/>
    <property type="match status" value="1"/>
</dbReference>
<dbReference type="Proteomes" id="UP001295444">
    <property type="component" value="Chromosome 02"/>
</dbReference>
<dbReference type="GO" id="GO:0005739">
    <property type="term" value="C:mitochondrion"/>
    <property type="evidence" value="ECO:0007669"/>
    <property type="project" value="TreeGrafter"/>
</dbReference>
<protein>
    <submittedName>
        <fullName evidence="3">LOC779478, partial</fullName>
    </submittedName>
</protein>
<evidence type="ECO:0000313" key="4">
    <source>
        <dbReference type="Proteomes" id="UP001295444"/>
    </source>
</evidence>
<feature type="compositionally biased region" description="Acidic residues" evidence="1">
    <location>
        <begin position="91"/>
        <end position="115"/>
    </location>
</feature>
<dbReference type="Pfam" id="PF25818">
    <property type="entry name" value="MTRES1_C"/>
    <property type="match status" value="1"/>
</dbReference>
<organism evidence="3 4">
    <name type="scientific">Pelobates cultripes</name>
    <name type="common">Western spadefoot toad</name>
    <dbReference type="NCBI Taxonomy" id="61616"/>
    <lineage>
        <taxon>Eukaryota</taxon>
        <taxon>Metazoa</taxon>
        <taxon>Chordata</taxon>
        <taxon>Craniata</taxon>
        <taxon>Vertebrata</taxon>
        <taxon>Euteleostomi</taxon>
        <taxon>Amphibia</taxon>
        <taxon>Batrachia</taxon>
        <taxon>Anura</taxon>
        <taxon>Pelobatoidea</taxon>
        <taxon>Pelobatidae</taxon>
        <taxon>Pelobates</taxon>
    </lineage>
</organism>
<dbReference type="GO" id="GO:1903108">
    <property type="term" value="P:regulation of mitochondrial transcription"/>
    <property type="evidence" value="ECO:0007669"/>
    <property type="project" value="TreeGrafter"/>
</dbReference>
<feature type="region of interest" description="Disordered" evidence="1">
    <location>
        <begin position="80"/>
        <end position="121"/>
    </location>
</feature>
<dbReference type="AlphaFoldDB" id="A0AAD1VVI2"/>
<feature type="domain" description="Mitochondrial transcription rescue factor 1 C-terminal" evidence="2">
    <location>
        <begin position="122"/>
        <end position="224"/>
    </location>
</feature>
<dbReference type="PANTHER" id="PTHR13633">
    <property type="entry name" value="MITOCHONDRIAL TRANSCRIPTION RESCUE FACTOR 1"/>
    <property type="match status" value="1"/>
</dbReference>
<evidence type="ECO:0000259" key="2">
    <source>
        <dbReference type="Pfam" id="PF25818"/>
    </source>
</evidence>
<sequence length="229" mass="26584">MTGVRLSLCAFRTLENCARLYQKQHVIQCTTCYTHCRRLSNSLDQHRIPITGRYPLHSCPVLTLHSGNIYGNSIRFKSKKSQKKTHKGTSQEDEDEEDEDLEDVSDYEDEPEEDPNIPKDYKDLEKAVQSFRYDVIISAGLDISRNKVEEAFYSSMLRLNGEKLWKKSRAVKIGDHLDLIIEENKETKTSTVMRVILKKVAEEKTGTEKYKVTLRRWKNLKLAKQDGQK</sequence>
<dbReference type="InterPro" id="IPR057896">
    <property type="entry name" value="MTRES1_C"/>
</dbReference>
<accession>A0AAD1VVI2</accession>
<reference evidence="3" key="1">
    <citation type="submission" date="2022-03" db="EMBL/GenBank/DDBJ databases">
        <authorList>
            <person name="Alioto T."/>
            <person name="Alioto T."/>
            <person name="Gomez Garrido J."/>
        </authorList>
    </citation>
    <scope>NUCLEOTIDE SEQUENCE</scope>
</reference>
<dbReference type="PANTHER" id="PTHR13633:SF3">
    <property type="entry name" value="MITOCHONDRIAL TRANSCRIPTION RESCUE FACTOR 1"/>
    <property type="match status" value="1"/>
</dbReference>
<evidence type="ECO:0000256" key="1">
    <source>
        <dbReference type="SAM" id="MobiDB-lite"/>
    </source>
</evidence>
<dbReference type="GO" id="GO:0003723">
    <property type="term" value="F:RNA binding"/>
    <property type="evidence" value="ECO:0007669"/>
    <property type="project" value="TreeGrafter"/>
</dbReference>
<evidence type="ECO:0000313" key="3">
    <source>
        <dbReference type="EMBL" id="CAH2252360.1"/>
    </source>
</evidence>
<proteinExistence type="predicted"/>